<evidence type="ECO:0000256" key="1">
    <source>
        <dbReference type="ARBA" id="ARBA00004123"/>
    </source>
</evidence>
<feature type="region of interest" description="Disordered" evidence="5">
    <location>
        <begin position="378"/>
        <end position="397"/>
    </location>
</feature>
<dbReference type="InterPro" id="IPR052311">
    <property type="entry name" value="MMS22L-TONSL_complex_comp"/>
</dbReference>
<feature type="compositionally biased region" description="Basic and acidic residues" evidence="5">
    <location>
        <begin position="386"/>
        <end position="397"/>
    </location>
</feature>
<keyword evidence="4" id="KW-0040">ANK repeat</keyword>
<dbReference type="PANTHER" id="PTHR46358">
    <property type="entry name" value="TONSOKU-LIKE PROTEIN"/>
    <property type="match status" value="1"/>
</dbReference>
<evidence type="ECO:0000256" key="5">
    <source>
        <dbReference type="SAM" id="MobiDB-lite"/>
    </source>
</evidence>
<name>A0A915JAK1_ROMCU</name>
<evidence type="ECO:0000313" key="6">
    <source>
        <dbReference type="Proteomes" id="UP000887565"/>
    </source>
</evidence>
<dbReference type="InterPro" id="IPR032675">
    <property type="entry name" value="LRR_dom_sf"/>
</dbReference>
<sequence length="648" mass="74522">MRDFLVRKIPVHSRRRNRVVNSLFKFNSMSDDDDSCSLASIKVQKRPSTINRVRRNSKGETPLHVACIRNDVKRVCQLLEEGHPVNVADNLNWRPLHEACNYGHLEIVELLLTRQDLEIDAAGGDEKLTPIMDAAFNGHYEIVDLLLRKGACVIKMDKHGDTLLEYLNRRVGAEDDSTEEQRYLAKIIDRVKMNFKNPKRRKPDTIFHSRFEKQKAKKHDNFQVLRSKRLKNNPKISDEEENARTYKETIENLRKSAAKRSRDSSFSSIKNMLISPLVEQGNSEPQKSSLISEKEFEIQDDWLDDDLNLFPKNKKKNSKKSRLFDNDSDEMSNDEEKDIFDRSCSPKQLSRSVIIETDDDDLFDNECELPPLDIKHRKKESYKPNGKVEAEKPRKSEKVYSRVAESFPEIDEITPHIQQPSTSTLPPHGNIVVSPVIKSTKFVVQIDGIKMMVPILEKDLDKTVGFLAQQTTMKYSSNHGKKPIIHLCNADNVELCLEDPMSLFLNEQLVAKIIEWDLVPLDEKYEQTCKKYGGVIYANLKNIMRISVDSGEINLENCGLRGQIATNLFLALQDSYRITLINLRGNRLTVENCAELGKSVYHLNRLKKLILRNCGLTNEHLKYFIDGFKTDISNLTSQSVSRKIFLYG</sequence>
<dbReference type="Gene3D" id="3.80.10.10">
    <property type="entry name" value="Ribonuclease Inhibitor"/>
    <property type="match status" value="1"/>
</dbReference>
<dbReference type="OMA" id="MRTSEYN"/>
<evidence type="ECO:0000256" key="3">
    <source>
        <dbReference type="ARBA" id="ARBA00023242"/>
    </source>
</evidence>
<comment type="subcellular location">
    <subcellularLocation>
        <location evidence="1">Nucleus</location>
    </subcellularLocation>
</comment>
<dbReference type="PROSITE" id="PS50088">
    <property type="entry name" value="ANK_REPEAT"/>
    <property type="match status" value="2"/>
</dbReference>
<accession>A0A915JAK1</accession>
<dbReference type="SMART" id="SM00248">
    <property type="entry name" value="ANK"/>
    <property type="match status" value="3"/>
</dbReference>
<dbReference type="GO" id="GO:0043596">
    <property type="term" value="C:nuclear replication fork"/>
    <property type="evidence" value="ECO:0007669"/>
    <property type="project" value="TreeGrafter"/>
</dbReference>
<dbReference type="InterPro" id="IPR036770">
    <property type="entry name" value="Ankyrin_rpt-contain_sf"/>
</dbReference>
<keyword evidence="2" id="KW-0677">Repeat</keyword>
<dbReference type="InterPro" id="IPR002110">
    <property type="entry name" value="Ankyrin_rpt"/>
</dbReference>
<feature type="region of interest" description="Disordered" evidence="5">
    <location>
        <begin position="314"/>
        <end position="343"/>
    </location>
</feature>
<dbReference type="GO" id="GO:0031297">
    <property type="term" value="P:replication fork processing"/>
    <property type="evidence" value="ECO:0007669"/>
    <property type="project" value="TreeGrafter"/>
</dbReference>
<evidence type="ECO:0000256" key="2">
    <source>
        <dbReference type="ARBA" id="ARBA00022737"/>
    </source>
</evidence>
<dbReference type="Gene3D" id="1.25.40.20">
    <property type="entry name" value="Ankyrin repeat-containing domain"/>
    <property type="match status" value="1"/>
</dbReference>
<dbReference type="Pfam" id="PF12796">
    <property type="entry name" value="Ank_2"/>
    <property type="match status" value="1"/>
</dbReference>
<dbReference type="WBParaSite" id="nRc.2.0.1.t22805-RA">
    <property type="protein sequence ID" value="nRc.2.0.1.t22805-RA"/>
    <property type="gene ID" value="nRc.2.0.1.g22805"/>
</dbReference>
<dbReference type="GO" id="GO:0000724">
    <property type="term" value="P:double-strand break repair via homologous recombination"/>
    <property type="evidence" value="ECO:0007669"/>
    <property type="project" value="TreeGrafter"/>
</dbReference>
<feature type="repeat" description="ANK" evidence="4">
    <location>
        <begin position="58"/>
        <end position="90"/>
    </location>
</feature>
<evidence type="ECO:0000256" key="4">
    <source>
        <dbReference type="PROSITE-ProRule" id="PRU00023"/>
    </source>
</evidence>
<dbReference type="SUPFAM" id="SSF48403">
    <property type="entry name" value="Ankyrin repeat"/>
    <property type="match status" value="1"/>
</dbReference>
<dbReference type="SUPFAM" id="SSF52047">
    <property type="entry name" value="RNI-like"/>
    <property type="match status" value="1"/>
</dbReference>
<proteinExistence type="predicted"/>
<dbReference type="AlphaFoldDB" id="A0A915JAK1"/>
<dbReference type="PROSITE" id="PS50297">
    <property type="entry name" value="ANK_REP_REGION"/>
    <property type="match status" value="2"/>
</dbReference>
<organism evidence="6 7">
    <name type="scientific">Romanomermis culicivorax</name>
    <name type="common">Nematode worm</name>
    <dbReference type="NCBI Taxonomy" id="13658"/>
    <lineage>
        <taxon>Eukaryota</taxon>
        <taxon>Metazoa</taxon>
        <taxon>Ecdysozoa</taxon>
        <taxon>Nematoda</taxon>
        <taxon>Enoplea</taxon>
        <taxon>Dorylaimia</taxon>
        <taxon>Mermithida</taxon>
        <taxon>Mermithoidea</taxon>
        <taxon>Mermithidae</taxon>
        <taxon>Romanomermis</taxon>
    </lineage>
</organism>
<dbReference type="Proteomes" id="UP000887565">
    <property type="component" value="Unplaced"/>
</dbReference>
<dbReference type="PANTHER" id="PTHR46358:SF1">
    <property type="entry name" value="TONSOKU-LIKE PROTEIN"/>
    <property type="match status" value="1"/>
</dbReference>
<reference evidence="7" key="1">
    <citation type="submission" date="2022-11" db="UniProtKB">
        <authorList>
            <consortium name="WormBaseParasite"/>
        </authorList>
    </citation>
    <scope>IDENTIFICATION</scope>
</reference>
<feature type="repeat" description="ANK" evidence="4">
    <location>
        <begin position="126"/>
        <end position="158"/>
    </location>
</feature>
<evidence type="ECO:0000313" key="7">
    <source>
        <dbReference type="WBParaSite" id="nRc.2.0.1.t22805-RA"/>
    </source>
</evidence>
<keyword evidence="6" id="KW-1185">Reference proteome</keyword>
<keyword evidence="3" id="KW-0539">Nucleus</keyword>
<feature type="compositionally biased region" description="Acidic residues" evidence="5">
    <location>
        <begin position="326"/>
        <end position="338"/>
    </location>
</feature>
<protein>
    <submittedName>
        <fullName evidence="7">Uncharacterized protein</fullName>
    </submittedName>
</protein>